<dbReference type="EMBL" id="SMKQ01000067">
    <property type="protein sequence ID" value="TDD46086.1"/>
    <property type="molecule type" value="Genomic_DNA"/>
</dbReference>
<keyword evidence="1" id="KW-0472">Membrane</keyword>
<feature type="transmembrane region" description="Helical" evidence="1">
    <location>
        <begin position="166"/>
        <end position="186"/>
    </location>
</feature>
<keyword evidence="1" id="KW-0812">Transmembrane</keyword>
<feature type="transmembrane region" description="Helical" evidence="1">
    <location>
        <begin position="430"/>
        <end position="454"/>
    </location>
</feature>
<feature type="transmembrane region" description="Helical" evidence="1">
    <location>
        <begin position="135"/>
        <end position="159"/>
    </location>
</feature>
<dbReference type="InterPro" id="IPR046264">
    <property type="entry name" value="DUF6297"/>
</dbReference>
<evidence type="ECO:0000256" key="1">
    <source>
        <dbReference type="SAM" id="Phobius"/>
    </source>
</evidence>
<dbReference type="OrthoDB" id="3405887at2"/>
<gene>
    <name evidence="2" type="ORF">E1286_22045</name>
</gene>
<protein>
    <submittedName>
        <fullName evidence="2">Uncharacterized protein</fullName>
    </submittedName>
</protein>
<feature type="transmembrane region" description="Helical" evidence="1">
    <location>
        <begin position="21"/>
        <end position="38"/>
    </location>
</feature>
<dbReference type="Proteomes" id="UP000295302">
    <property type="component" value="Unassembled WGS sequence"/>
</dbReference>
<organism evidence="2 3">
    <name type="scientific">Nonomuraea terrae</name>
    <dbReference type="NCBI Taxonomy" id="2530383"/>
    <lineage>
        <taxon>Bacteria</taxon>
        <taxon>Bacillati</taxon>
        <taxon>Actinomycetota</taxon>
        <taxon>Actinomycetes</taxon>
        <taxon>Streptosporangiales</taxon>
        <taxon>Streptosporangiaceae</taxon>
        <taxon>Nonomuraea</taxon>
    </lineage>
</organism>
<proteinExistence type="predicted"/>
<sequence>MNRVQEVRTYLRSRRRGSAGLADRYVAVFGIAMIVAVAGQPVSGVLAGLAAPVDPARVGAGAALLAVAVAGFLAAARMAGPLFVAPADASWLLLTPLHRRSLLSRTARMLGLVALVAGLLLGVALLAVLGAPDQLVWRVLGALVLGVSATVGGMALAVLGQSSQTWQFWLAATVAALLVVAVVAVSGQLRTVLAVAAGAPLTAVAAAVAGAVAVSAMLAGRAWMSLDRIPSRDLVTASTRAGHVADATVGLDPSVFTWIAEDTHWRSRTLVSRRWPKPPAPPALAWTEWVRVARRPGRLAVIAAAAPLPAVLVQAGASPAAFGFAVLGGALAVAATAVSGARRDADNPALARLMGVGLRPGLAARAALPALLSGAWAAAALALNVPDGGAVMWWVFGPLMAPALAAGALRMARRRPIDHSLPVIETGAGAVPTGVLLWAVAGADLAALGCLPALTALTSPSADLGPYLLAQGVTGVAVLLGYLWRARAAKG</sequence>
<feature type="transmembrane region" description="Helical" evidence="1">
    <location>
        <begin position="322"/>
        <end position="341"/>
    </location>
</feature>
<feature type="transmembrane region" description="Helical" evidence="1">
    <location>
        <begin position="109"/>
        <end position="129"/>
    </location>
</feature>
<feature type="transmembrane region" description="Helical" evidence="1">
    <location>
        <begin position="391"/>
        <end position="409"/>
    </location>
</feature>
<reference evidence="2 3" key="1">
    <citation type="submission" date="2019-03" db="EMBL/GenBank/DDBJ databases">
        <title>Draft genome sequences of novel Actinobacteria.</title>
        <authorList>
            <person name="Sahin N."/>
            <person name="Ay H."/>
            <person name="Saygin H."/>
        </authorList>
    </citation>
    <scope>NUCLEOTIDE SEQUENCE [LARGE SCALE GENOMIC DNA]</scope>
    <source>
        <strain evidence="2 3">CH32</strain>
    </source>
</reference>
<keyword evidence="1" id="KW-1133">Transmembrane helix</keyword>
<keyword evidence="3" id="KW-1185">Reference proteome</keyword>
<feature type="transmembrane region" description="Helical" evidence="1">
    <location>
        <begin position="362"/>
        <end position="385"/>
    </location>
</feature>
<dbReference type="Pfam" id="PF19814">
    <property type="entry name" value="DUF6297"/>
    <property type="match status" value="1"/>
</dbReference>
<evidence type="ECO:0000313" key="3">
    <source>
        <dbReference type="Proteomes" id="UP000295302"/>
    </source>
</evidence>
<comment type="caution">
    <text evidence="2">The sequence shown here is derived from an EMBL/GenBank/DDBJ whole genome shotgun (WGS) entry which is preliminary data.</text>
</comment>
<evidence type="ECO:0000313" key="2">
    <source>
        <dbReference type="EMBL" id="TDD46086.1"/>
    </source>
</evidence>
<feature type="transmembrane region" description="Helical" evidence="1">
    <location>
        <begin position="466"/>
        <end position="484"/>
    </location>
</feature>
<dbReference type="AlphaFoldDB" id="A0A4R4YM96"/>
<feature type="transmembrane region" description="Helical" evidence="1">
    <location>
        <begin position="58"/>
        <end position="76"/>
    </location>
</feature>
<feature type="transmembrane region" description="Helical" evidence="1">
    <location>
        <begin position="192"/>
        <end position="219"/>
    </location>
</feature>
<feature type="transmembrane region" description="Helical" evidence="1">
    <location>
        <begin position="299"/>
        <end position="316"/>
    </location>
</feature>
<dbReference type="RefSeq" id="WP_132615324.1">
    <property type="nucleotide sequence ID" value="NZ_SMKQ01000067.1"/>
</dbReference>
<accession>A0A4R4YM96</accession>
<name>A0A4R4YM96_9ACTN</name>